<evidence type="ECO:0000256" key="3">
    <source>
        <dbReference type="ARBA" id="ARBA00022679"/>
    </source>
</evidence>
<feature type="transmembrane region" description="Helical" evidence="7">
    <location>
        <begin position="12"/>
        <end position="32"/>
    </location>
</feature>
<dbReference type="EMBL" id="CYYR01000003">
    <property type="protein sequence ID" value="CUN51414.1"/>
    <property type="molecule type" value="Genomic_DNA"/>
</dbReference>
<dbReference type="Pfam" id="PF02397">
    <property type="entry name" value="Bac_transf"/>
    <property type="match status" value="1"/>
</dbReference>
<keyword evidence="4 7" id="KW-0812">Transmembrane</keyword>
<keyword evidence="5 7" id="KW-1133">Transmembrane helix</keyword>
<evidence type="ECO:0000256" key="1">
    <source>
        <dbReference type="ARBA" id="ARBA00004141"/>
    </source>
</evidence>
<organism evidence="9 10">
    <name type="scientific">Roseburia inulinivorans</name>
    <dbReference type="NCBI Taxonomy" id="360807"/>
    <lineage>
        <taxon>Bacteria</taxon>
        <taxon>Bacillati</taxon>
        <taxon>Bacillota</taxon>
        <taxon>Clostridia</taxon>
        <taxon>Lachnospirales</taxon>
        <taxon>Lachnospiraceae</taxon>
        <taxon>Roseburia</taxon>
    </lineage>
</organism>
<dbReference type="Pfam" id="PF13727">
    <property type="entry name" value="CoA_binding_3"/>
    <property type="match status" value="1"/>
</dbReference>
<evidence type="ECO:0000259" key="8">
    <source>
        <dbReference type="Pfam" id="PF02397"/>
    </source>
</evidence>
<protein>
    <submittedName>
        <fullName evidence="9">Putative colanic biosynthesis UDP-glucose lipid carrier transferase</fullName>
    </submittedName>
</protein>
<dbReference type="Proteomes" id="UP000095395">
    <property type="component" value="Unassembled WGS sequence"/>
</dbReference>
<feature type="transmembrane region" description="Helical" evidence="7">
    <location>
        <begin position="81"/>
        <end position="100"/>
    </location>
</feature>
<accession>A0A173XI93</accession>
<dbReference type="PANTHER" id="PTHR30576:SF10">
    <property type="entry name" value="SLL5057 PROTEIN"/>
    <property type="match status" value="1"/>
</dbReference>
<comment type="subcellular location">
    <subcellularLocation>
        <location evidence="1">Membrane</location>
        <topology evidence="1">Multi-pass membrane protein</topology>
    </subcellularLocation>
</comment>
<keyword evidence="3 9" id="KW-0808">Transferase</keyword>
<keyword evidence="6 7" id="KW-0472">Membrane</keyword>
<proteinExistence type="inferred from homology"/>
<dbReference type="RefSeq" id="WP_055301259.1">
    <property type="nucleotide sequence ID" value="NZ_CYYR01000003.1"/>
</dbReference>
<dbReference type="AlphaFoldDB" id="A0A173XI93"/>
<dbReference type="Gene3D" id="3.40.50.720">
    <property type="entry name" value="NAD(P)-binding Rossmann-like Domain"/>
    <property type="match status" value="1"/>
</dbReference>
<evidence type="ECO:0000256" key="2">
    <source>
        <dbReference type="ARBA" id="ARBA00006464"/>
    </source>
</evidence>
<evidence type="ECO:0000313" key="10">
    <source>
        <dbReference type="Proteomes" id="UP000095395"/>
    </source>
</evidence>
<evidence type="ECO:0000256" key="4">
    <source>
        <dbReference type="ARBA" id="ARBA00022692"/>
    </source>
</evidence>
<evidence type="ECO:0000256" key="7">
    <source>
        <dbReference type="SAM" id="Phobius"/>
    </source>
</evidence>
<dbReference type="PANTHER" id="PTHR30576">
    <property type="entry name" value="COLANIC BIOSYNTHESIS UDP-GLUCOSE LIPID CARRIER TRANSFERASE"/>
    <property type="match status" value="1"/>
</dbReference>
<sequence>MYQQKDKIQNLILLALDTICMTVSYFLAGFFWYQLYRGVSFQRMLAELSGDVEIIVVAYAIIAIFFDYNEKYMQRGKLEELKAVLKMNILMAAIISMIEFARHENSPMSRGISFTTVVINAVVMYICHLLLKKYLLQIYKNKSSVSQMLLLTTVDRAEDILKSVAKEREWTKRVTGVIIIDDYMIGKEICGIPVVAGYDDMLEYARKQIVDEVFISVPYDTGESLYNVVMEFENMGARVHLTVEILNQFKDFNVALDSMGDIPVISFYNNYYDYRKLLLKRLMDIVGSLVGIIFTILIGIIIAPPLLIESPGPLIFKQKRVGKNGRYFYMYKFRSMYVDAEERKAELMKQNEMDGLMFKMENDPRVTKVGKFIRKTSIDEFPQFFNVLKGDMSLVGTRPPTLDEFVHYKSYHKRRLSAKPGITGLWQVSGRNDIEDFEDVVKLDLEYIDNWSLGLDVKILLKTVGAVFKHTGK</sequence>
<dbReference type="InterPro" id="IPR003362">
    <property type="entry name" value="Bact_transf"/>
</dbReference>
<feature type="transmembrane region" description="Helical" evidence="7">
    <location>
        <begin position="285"/>
        <end position="308"/>
    </location>
</feature>
<evidence type="ECO:0000256" key="6">
    <source>
        <dbReference type="ARBA" id="ARBA00023136"/>
    </source>
</evidence>
<comment type="similarity">
    <text evidence="2">Belongs to the bacterial sugar transferase family.</text>
</comment>
<dbReference type="InterPro" id="IPR017475">
    <property type="entry name" value="EPS_sugar_tfrase"/>
</dbReference>
<evidence type="ECO:0000256" key="5">
    <source>
        <dbReference type="ARBA" id="ARBA00022989"/>
    </source>
</evidence>
<feature type="transmembrane region" description="Helical" evidence="7">
    <location>
        <begin position="112"/>
        <end position="131"/>
    </location>
</feature>
<dbReference type="NCBIfam" id="TIGR03025">
    <property type="entry name" value="EPS_sugtrans"/>
    <property type="match status" value="1"/>
</dbReference>
<evidence type="ECO:0000313" key="9">
    <source>
        <dbReference type="EMBL" id="CUN51414.1"/>
    </source>
</evidence>
<dbReference type="GO" id="GO:0016020">
    <property type="term" value="C:membrane"/>
    <property type="evidence" value="ECO:0007669"/>
    <property type="project" value="UniProtKB-SubCell"/>
</dbReference>
<feature type="domain" description="Bacterial sugar transferase" evidence="8">
    <location>
        <begin position="280"/>
        <end position="469"/>
    </location>
</feature>
<reference evidence="9 10" key="1">
    <citation type="submission" date="2015-09" db="EMBL/GenBank/DDBJ databases">
        <authorList>
            <consortium name="Pathogen Informatics"/>
        </authorList>
    </citation>
    <scope>NUCLEOTIDE SEQUENCE [LARGE SCALE GENOMIC DNA]</scope>
    <source>
        <strain evidence="9 10">2789STDY5608835</strain>
    </source>
</reference>
<dbReference type="GO" id="GO:0016780">
    <property type="term" value="F:phosphotransferase activity, for other substituted phosphate groups"/>
    <property type="evidence" value="ECO:0007669"/>
    <property type="project" value="TreeGrafter"/>
</dbReference>
<gene>
    <name evidence="9" type="primary">wcaJ_1</name>
    <name evidence="9" type="ORF">ERS852392_00597</name>
</gene>
<feature type="transmembrane region" description="Helical" evidence="7">
    <location>
        <begin position="52"/>
        <end position="69"/>
    </location>
</feature>
<name>A0A173XI93_9FIRM</name>